<dbReference type="RefSeq" id="WP_340286283.1">
    <property type="nucleotide sequence ID" value="NZ_JBBJUP010000003.1"/>
</dbReference>
<organism evidence="1 2">
    <name type="scientific">Pseudonocardia spirodelae</name>
    <dbReference type="NCBI Taxonomy" id="3133431"/>
    <lineage>
        <taxon>Bacteria</taxon>
        <taxon>Bacillati</taxon>
        <taxon>Actinomycetota</taxon>
        <taxon>Actinomycetes</taxon>
        <taxon>Pseudonocardiales</taxon>
        <taxon>Pseudonocardiaceae</taxon>
        <taxon>Pseudonocardia</taxon>
    </lineage>
</organism>
<protein>
    <submittedName>
        <fullName evidence="1">STAS/SEC14 domain-containing protein</fullName>
    </submittedName>
</protein>
<gene>
    <name evidence="1" type="ORF">WJX68_04365</name>
</gene>
<dbReference type="InterPro" id="IPR038396">
    <property type="entry name" value="SpoIIAA-like_sf"/>
</dbReference>
<dbReference type="Gene3D" id="3.40.50.10600">
    <property type="entry name" value="SpoIIaa-like domains"/>
    <property type="match status" value="2"/>
</dbReference>
<keyword evidence="2" id="KW-1185">Reference proteome</keyword>
<evidence type="ECO:0000313" key="1">
    <source>
        <dbReference type="EMBL" id="MEJ8278159.1"/>
    </source>
</evidence>
<sequence length="252" mass="26627">MITTIEDLPPGVDGIRVSGTITRADYDGIVVPLLDAARTAGRRLRVLAVLDDSFDGMTPDALWEDVTLGVRALPLFDGCAVVSDRESVRLACRLAAVAVPYSLAVFPESQQDRAVAWLADLPAAGFSIDLAAATGVAVVHVGRPLRASDFDRLAREIEDWAEAHGELTGLVVSAPSFPGWENIAGAARHVAFVLHEHRRIRRIALAVDGLLPAVAPAVAGTLLHPGVKHFAHRDLEAAVAWAGAGRPAPVDA</sequence>
<dbReference type="EMBL" id="JBBJUP010000003">
    <property type="protein sequence ID" value="MEJ8278159.1"/>
    <property type="molecule type" value="Genomic_DNA"/>
</dbReference>
<name>A0ABU8T2H1_9PSEU</name>
<proteinExistence type="predicted"/>
<accession>A0ABU8T2H1</accession>
<dbReference type="Pfam" id="PF11964">
    <property type="entry name" value="SpoIIAA-like"/>
    <property type="match status" value="2"/>
</dbReference>
<evidence type="ECO:0000313" key="2">
    <source>
        <dbReference type="Proteomes" id="UP001364211"/>
    </source>
</evidence>
<dbReference type="SUPFAM" id="SSF52091">
    <property type="entry name" value="SpoIIaa-like"/>
    <property type="match status" value="2"/>
</dbReference>
<comment type="caution">
    <text evidence="1">The sequence shown here is derived from an EMBL/GenBank/DDBJ whole genome shotgun (WGS) entry which is preliminary data.</text>
</comment>
<dbReference type="InterPro" id="IPR021866">
    <property type="entry name" value="SpoIIAA-like"/>
</dbReference>
<dbReference type="Proteomes" id="UP001364211">
    <property type="component" value="Unassembled WGS sequence"/>
</dbReference>
<reference evidence="1 2" key="1">
    <citation type="submission" date="2024-03" db="EMBL/GenBank/DDBJ databases">
        <title>Draft genome sequence of Pseudonocardia sp. DW16-2.</title>
        <authorList>
            <person name="Duangmal K."/>
        </authorList>
    </citation>
    <scope>NUCLEOTIDE SEQUENCE [LARGE SCALE GENOMIC DNA]</scope>
    <source>
        <strain evidence="1 2">DW16-2</strain>
    </source>
</reference>
<dbReference type="InterPro" id="IPR036513">
    <property type="entry name" value="STAS_dom_sf"/>
</dbReference>